<evidence type="ECO:0000313" key="3">
    <source>
        <dbReference type="Proteomes" id="UP000076486"/>
    </source>
</evidence>
<dbReference type="SUPFAM" id="SSF55021">
    <property type="entry name" value="ACT-like"/>
    <property type="match status" value="2"/>
</dbReference>
<dbReference type="InterPro" id="IPR027795">
    <property type="entry name" value="CASTOR_ACT_dom"/>
</dbReference>
<dbReference type="PANTHER" id="PTHR31131:SF6">
    <property type="entry name" value="CASTOR ACT DOMAIN-CONTAINING PROTEIN"/>
    <property type="match status" value="1"/>
</dbReference>
<protein>
    <recommendedName>
        <fullName evidence="1">CASTOR ACT domain-containing protein</fullName>
    </recommendedName>
</protein>
<dbReference type="RefSeq" id="WP_063369519.1">
    <property type="nucleotide sequence ID" value="NZ_AUYC01000051.1"/>
</dbReference>
<comment type="caution">
    <text evidence="2">The sequence shown here is derived from an EMBL/GenBank/DDBJ whole genome shotgun (WGS) entry which is preliminary data.</text>
</comment>
<evidence type="ECO:0000313" key="2">
    <source>
        <dbReference type="EMBL" id="KZN59873.1"/>
    </source>
</evidence>
<dbReference type="Proteomes" id="UP000076486">
    <property type="component" value="Unassembled WGS sequence"/>
</dbReference>
<dbReference type="EMBL" id="AUYC01000051">
    <property type="protein sequence ID" value="KZN59873.1"/>
    <property type="molecule type" value="Genomic_DNA"/>
</dbReference>
<dbReference type="Gene3D" id="3.30.2130.10">
    <property type="entry name" value="VC0802-like"/>
    <property type="match status" value="1"/>
</dbReference>
<gene>
    <name evidence="2" type="ORF">N473_02855</name>
</gene>
<dbReference type="Pfam" id="PF13840">
    <property type="entry name" value="ACT_7"/>
    <property type="match status" value="1"/>
</dbReference>
<reference evidence="2 3" key="1">
    <citation type="submission" date="2013-07" db="EMBL/GenBank/DDBJ databases">
        <title>Comparative Genomic and Metabolomic Analysis of Twelve Strains of Pseudoalteromonas luteoviolacea.</title>
        <authorList>
            <person name="Vynne N.G."/>
            <person name="Mansson M."/>
            <person name="Gram L."/>
        </authorList>
    </citation>
    <scope>NUCLEOTIDE SEQUENCE [LARGE SCALE GENOMIC DNA]</scope>
    <source>
        <strain evidence="2 3">CPMOR-1</strain>
    </source>
</reference>
<dbReference type="PIRSF" id="PIRSF008459">
    <property type="entry name" value="UCP008459"/>
    <property type="match status" value="1"/>
</dbReference>
<dbReference type="PANTHER" id="PTHR31131">
    <property type="entry name" value="CHROMOSOME 1, WHOLE GENOME SHOTGUN SEQUENCE"/>
    <property type="match status" value="1"/>
</dbReference>
<accession>A0A167ISJ8</accession>
<dbReference type="InterPro" id="IPR016540">
    <property type="entry name" value="UCP008459"/>
</dbReference>
<proteinExistence type="predicted"/>
<evidence type="ECO:0000259" key="1">
    <source>
        <dbReference type="Pfam" id="PF13840"/>
    </source>
</evidence>
<dbReference type="PATRIC" id="fig|1365248.3.peg.4317"/>
<dbReference type="InterPro" id="IPR051719">
    <property type="entry name" value="CASTOR_mTORC1"/>
</dbReference>
<organism evidence="2 3">
    <name type="scientific">Pseudoalteromonas luteoviolacea CPMOR-1</name>
    <dbReference type="NCBI Taxonomy" id="1365248"/>
    <lineage>
        <taxon>Bacteria</taxon>
        <taxon>Pseudomonadati</taxon>
        <taxon>Pseudomonadota</taxon>
        <taxon>Gammaproteobacteria</taxon>
        <taxon>Alteromonadales</taxon>
        <taxon>Pseudoalteromonadaceae</taxon>
        <taxon>Pseudoalteromonas</taxon>
    </lineage>
</organism>
<dbReference type="AlphaFoldDB" id="A0A167ISJ8"/>
<feature type="domain" description="CASTOR ACT" evidence="1">
    <location>
        <begin position="56"/>
        <end position="117"/>
    </location>
</feature>
<dbReference type="InterPro" id="IPR045865">
    <property type="entry name" value="ACT-like_dom_sf"/>
</dbReference>
<name>A0A167ISJ8_9GAMM</name>
<sequence>MNFNLRVLPELYSIYKLKDLSNIELPKTREFFSLTVTDDEYSLISSVEIDSEYESVSRNWKCIKVDGELPFDAVGVTASLCSAVANGGVSLFAVCTHDRDFILIEENTLEQAIELLKGAGHKFDL</sequence>